<name>A0ABV8STA5_9GAMM</name>
<dbReference type="Proteomes" id="UP001595904">
    <property type="component" value="Unassembled WGS sequence"/>
</dbReference>
<keyword evidence="1" id="KW-0812">Transmembrane</keyword>
<evidence type="ECO:0000313" key="3">
    <source>
        <dbReference type="Proteomes" id="UP001595904"/>
    </source>
</evidence>
<feature type="transmembrane region" description="Helical" evidence="1">
    <location>
        <begin position="43"/>
        <end position="62"/>
    </location>
</feature>
<protein>
    <submittedName>
        <fullName evidence="2">Uncharacterized protein</fullName>
    </submittedName>
</protein>
<dbReference type="RefSeq" id="WP_380597475.1">
    <property type="nucleotide sequence ID" value="NZ_JBHSDU010000003.1"/>
</dbReference>
<accession>A0ABV8STA5</accession>
<keyword evidence="3" id="KW-1185">Reference proteome</keyword>
<comment type="caution">
    <text evidence="2">The sequence shown here is derived from an EMBL/GenBank/DDBJ whole genome shotgun (WGS) entry which is preliminary data.</text>
</comment>
<evidence type="ECO:0000256" key="1">
    <source>
        <dbReference type="SAM" id="Phobius"/>
    </source>
</evidence>
<proteinExistence type="predicted"/>
<evidence type="ECO:0000313" key="2">
    <source>
        <dbReference type="EMBL" id="MFC4310188.1"/>
    </source>
</evidence>
<feature type="transmembrane region" description="Helical" evidence="1">
    <location>
        <begin position="12"/>
        <end position="31"/>
    </location>
</feature>
<organism evidence="2 3">
    <name type="scientific">Steroidobacter flavus</name>
    <dbReference type="NCBI Taxonomy" id="1842136"/>
    <lineage>
        <taxon>Bacteria</taxon>
        <taxon>Pseudomonadati</taxon>
        <taxon>Pseudomonadota</taxon>
        <taxon>Gammaproteobacteria</taxon>
        <taxon>Steroidobacterales</taxon>
        <taxon>Steroidobacteraceae</taxon>
        <taxon>Steroidobacter</taxon>
    </lineage>
</organism>
<reference evidence="3" key="1">
    <citation type="journal article" date="2019" name="Int. J. Syst. Evol. Microbiol.">
        <title>The Global Catalogue of Microorganisms (GCM) 10K type strain sequencing project: providing services to taxonomists for standard genome sequencing and annotation.</title>
        <authorList>
            <consortium name="The Broad Institute Genomics Platform"/>
            <consortium name="The Broad Institute Genome Sequencing Center for Infectious Disease"/>
            <person name="Wu L."/>
            <person name="Ma J."/>
        </authorList>
    </citation>
    <scope>NUCLEOTIDE SEQUENCE [LARGE SCALE GENOMIC DNA]</scope>
    <source>
        <strain evidence="3">CGMCC 1.10759</strain>
    </source>
</reference>
<sequence length="67" mass="7564">MSPYLLGNLIGRFVLSYALIWLVMFLTLARLNWRDAFRRTHHWSGLVATTTTFLIGLIAAQSNEAGP</sequence>
<keyword evidence="1" id="KW-1133">Transmembrane helix</keyword>
<gene>
    <name evidence="2" type="ORF">ACFPN2_13940</name>
</gene>
<dbReference type="EMBL" id="JBHSDU010000003">
    <property type="protein sequence ID" value="MFC4310188.1"/>
    <property type="molecule type" value="Genomic_DNA"/>
</dbReference>
<keyword evidence="1" id="KW-0472">Membrane</keyword>